<comment type="similarity">
    <text evidence="1">Belongs to the bacterial solute-binding protein ModA family.</text>
</comment>
<dbReference type="Gene3D" id="3.40.190.10">
    <property type="entry name" value="Periplasmic binding protein-like II"/>
    <property type="match status" value="2"/>
</dbReference>
<dbReference type="GO" id="GO:0015689">
    <property type="term" value="P:molybdate ion transport"/>
    <property type="evidence" value="ECO:0007669"/>
    <property type="project" value="InterPro"/>
</dbReference>
<dbReference type="GO" id="GO:0046872">
    <property type="term" value="F:metal ion binding"/>
    <property type="evidence" value="ECO:0007669"/>
    <property type="project" value="UniProtKB-KW"/>
</dbReference>
<evidence type="ECO:0000313" key="7">
    <source>
        <dbReference type="EMBL" id="AEB08924.1"/>
    </source>
</evidence>
<dbReference type="NCBIfam" id="TIGR01256">
    <property type="entry name" value="modA"/>
    <property type="match status" value="1"/>
</dbReference>
<accession>F2NH82</accession>
<feature type="binding site" evidence="6">
    <location>
        <position position="189"/>
    </location>
    <ligand>
        <name>molybdate</name>
        <dbReference type="ChEBI" id="CHEBI:36264"/>
    </ligand>
</feature>
<dbReference type="KEGG" id="dao:Desac_1060"/>
<dbReference type="InterPro" id="IPR050682">
    <property type="entry name" value="ModA/WtpA"/>
</dbReference>
<reference evidence="7 8" key="1">
    <citation type="journal article" date="2011" name="Stand. Genomic Sci.">
        <title>Complete genome sequence of the acetate-degrading sulfate reducer Desulfobacca acetoxidans type strain (ASRB2).</title>
        <authorList>
            <person name="Goker M."/>
            <person name="Teshima H."/>
            <person name="Lapidus A."/>
            <person name="Nolan M."/>
            <person name="Lucas S."/>
            <person name="Hammon N."/>
            <person name="Deshpande S."/>
            <person name="Cheng J.F."/>
            <person name="Tapia R."/>
            <person name="Han C."/>
            <person name="Goodwin L."/>
            <person name="Pitluck S."/>
            <person name="Huntemann M."/>
            <person name="Liolios K."/>
            <person name="Ivanova N."/>
            <person name="Pagani I."/>
            <person name="Mavromatis K."/>
            <person name="Ovchinikova G."/>
            <person name="Pati A."/>
            <person name="Chen A."/>
            <person name="Palaniappan K."/>
            <person name="Land M."/>
            <person name="Hauser L."/>
            <person name="Brambilla E.M."/>
            <person name="Rohde M."/>
            <person name="Spring S."/>
            <person name="Detter J.C."/>
            <person name="Woyke T."/>
            <person name="Bristow J."/>
            <person name="Eisen J.A."/>
            <person name="Markowitz V."/>
            <person name="Hugenholtz P."/>
            <person name="Kyrpides N.C."/>
            <person name="Klenk H.P."/>
        </authorList>
    </citation>
    <scope>NUCLEOTIDE SEQUENCE [LARGE SCALE GENOMIC DNA]</scope>
    <source>
        <strain evidence="8">ATCC 700848 / DSM 11109 / ASRB2</strain>
    </source>
</reference>
<dbReference type="EMBL" id="CP002629">
    <property type="protein sequence ID" value="AEB08924.1"/>
    <property type="molecule type" value="Genomic_DNA"/>
</dbReference>
<sequence length="257" mass="27570">MKRIVFLLGIMYIISSSGVWAGAQSEILVSAAISLKNAFTELGQLYQKKHSDVKVSFNFGASGDLARQIQGGAPVAVFASAAQKDMDVLDQAGMLVPGSRKDFAGNGVVLVQPRQVSVKIGGFQDLTRPEIKKIAIGNPKTVPAGRYAMDVINYFKIADVIQPKLVLAENVRQVLDYVSRGEVDAGLVYQTDALTRPKEVQVITLAPPASHKPVVYPLALIKGAADTAAAKEFISLILSAEGQDILKKYGFKPVSKN</sequence>
<evidence type="ECO:0000313" key="8">
    <source>
        <dbReference type="Proteomes" id="UP000000483"/>
    </source>
</evidence>
<dbReference type="PIRSF" id="PIRSF004846">
    <property type="entry name" value="ModA"/>
    <property type="match status" value="1"/>
</dbReference>
<dbReference type="GO" id="GO:0030973">
    <property type="term" value="F:molybdate ion binding"/>
    <property type="evidence" value="ECO:0007669"/>
    <property type="project" value="UniProtKB-ARBA"/>
</dbReference>
<comment type="subunit">
    <text evidence="5">The complex is composed of two ATP-binding proteins (ModC), two transmembrane proteins (ModB) and a solute-binding protein (ModA).</text>
</comment>
<dbReference type="PANTHER" id="PTHR30632:SF0">
    <property type="entry name" value="SULFATE-BINDING PROTEIN"/>
    <property type="match status" value="1"/>
</dbReference>
<reference evidence="8" key="2">
    <citation type="submission" date="2011-03" db="EMBL/GenBank/DDBJ databases">
        <title>The complete genome of Desulfobacca acetoxidans DSM 11109.</title>
        <authorList>
            <consortium name="US DOE Joint Genome Institute (JGI-PGF)"/>
            <person name="Lucas S."/>
            <person name="Copeland A."/>
            <person name="Lapidus A."/>
            <person name="Bruce D."/>
            <person name="Goodwin L."/>
            <person name="Pitluck S."/>
            <person name="Peters L."/>
            <person name="Kyrpides N."/>
            <person name="Mavromatis K."/>
            <person name="Ivanova N."/>
            <person name="Ovchinnikova G."/>
            <person name="Teshima H."/>
            <person name="Detter J.C."/>
            <person name="Han C."/>
            <person name="Land M."/>
            <person name="Hauser L."/>
            <person name="Markowitz V."/>
            <person name="Cheng J.-F."/>
            <person name="Hugenholtz P."/>
            <person name="Woyke T."/>
            <person name="Wu D."/>
            <person name="Spring S."/>
            <person name="Schueler E."/>
            <person name="Brambilla E."/>
            <person name="Klenk H.-P."/>
            <person name="Eisen J.A."/>
        </authorList>
    </citation>
    <scope>NUCLEOTIDE SEQUENCE [LARGE SCALE GENOMIC DNA]</scope>
    <source>
        <strain evidence="8">ATCC 700848 / DSM 11109 / ASRB2</strain>
    </source>
</reference>
<dbReference type="FunFam" id="3.40.190.10:FF:000035">
    <property type="entry name" value="Molybdate ABC transporter substrate-binding protein"/>
    <property type="match status" value="1"/>
</dbReference>
<name>F2NH82_DESAR</name>
<dbReference type="GO" id="GO:1901359">
    <property type="term" value="F:tungstate binding"/>
    <property type="evidence" value="ECO:0007669"/>
    <property type="project" value="UniProtKB-ARBA"/>
</dbReference>
<feature type="binding site" evidence="6">
    <location>
        <position position="34"/>
    </location>
    <ligand>
        <name>molybdate</name>
        <dbReference type="ChEBI" id="CHEBI:36264"/>
    </ligand>
</feature>
<dbReference type="RefSeq" id="WP_013706036.1">
    <property type="nucleotide sequence ID" value="NC_015388.1"/>
</dbReference>
<dbReference type="STRING" id="880072.Desac_1060"/>
<feature type="binding site" evidence="6">
    <location>
        <position position="62"/>
    </location>
    <ligand>
        <name>molybdate</name>
        <dbReference type="ChEBI" id="CHEBI:36264"/>
    </ligand>
</feature>
<dbReference type="PANTHER" id="PTHR30632">
    <property type="entry name" value="MOLYBDATE-BINDING PERIPLASMIC PROTEIN"/>
    <property type="match status" value="1"/>
</dbReference>
<gene>
    <name evidence="7" type="ordered locus">Desac_1060</name>
</gene>
<proteinExistence type="inferred from homology"/>
<keyword evidence="4" id="KW-0732">Signal</keyword>
<dbReference type="AlphaFoldDB" id="F2NH82"/>
<evidence type="ECO:0000256" key="5">
    <source>
        <dbReference type="ARBA" id="ARBA00062515"/>
    </source>
</evidence>
<dbReference type="InterPro" id="IPR041879">
    <property type="entry name" value="YvgL-like_PBP2"/>
</dbReference>
<keyword evidence="3 6" id="KW-0479">Metal-binding</keyword>
<organism evidence="7 8">
    <name type="scientific">Desulfobacca acetoxidans (strain ATCC 700848 / DSM 11109 / ASRB2)</name>
    <dbReference type="NCBI Taxonomy" id="880072"/>
    <lineage>
        <taxon>Bacteria</taxon>
        <taxon>Pseudomonadati</taxon>
        <taxon>Thermodesulfobacteriota</taxon>
        <taxon>Desulfobaccia</taxon>
        <taxon>Desulfobaccales</taxon>
        <taxon>Desulfobaccaceae</taxon>
        <taxon>Desulfobacca</taxon>
    </lineage>
</organism>
<protein>
    <submittedName>
        <fullName evidence="7">Molybdenum ABC transporter, periplasmic molybdate-binding protein</fullName>
    </submittedName>
</protein>
<dbReference type="OrthoDB" id="9785015at2"/>
<feature type="binding site" evidence="6">
    <location>
        <position position="171"/>
    </location>
    <ligand>
        <name>molybdate</name>
        <dbReference type="ChEBI" id="CHEBI:36264"/>
    </ligand>
</feature>
<feature type="binding site" evidence="6">
    <location>
        <position position="144"/>
    </location>
    <ligand>
        <name>molybdate</name>
        <dbReference type="ChEBI" id="CHEBI:36264"/>
    </ligand>
</feature>
<dbReference type="Pfam" id="PF13531">
    <property type="entry name" value="SBP_bac_11"/>
    <property type="match status" value="1"/>
</dbReference>
<evidence type="ECO:0000256" key="1">
    <source>
        <dbReference type="ARBA" id="ARBA00009175"/>
    </source>
</evidence>
<dbReference type="SUPFAM" id="SSF53850">
    <property type="entry name" value="Periplasmic binding protein-like II"/>
    <property type="match status" value="1"/>
</dbReference>
<dbReference type="InterPro" id="IPR005950">
    <property type="entry name" value="ModA"/>
</dbReference>
<evidence type="ECO:0000256" key="2">
    <source>
        <dbReference type="ARBA" id="ARBA00022505"/>
    </source>
</evidence>
<evidence type="ECO:0000256" key="3">
    <source>
        <dbReference type="ARBA" id="ARBA00022723"/>
    </source>
</evidence>
<dbReference type="Proteomes" id="UP000000483">
    <property type="component" value="Chromosome"/>
</dbReference>
<keyword evidence="2 6" id="KW-0500">Molybdenum</keyword>
<dbReference type="HOGENOM" id="CLU_065520_3_1_7"/>
<evidence type="ECO:0000256" key="4">
    <source>
        <dbReference type="ARBA" id="ARBA00022729"/>
    </source>
</evidence>
<evidence type="ECO:0000256" key="6">
    <source>
        <dbReference type="PIRSR" id="PIRSR004846-1"/>
    </source>
</evidence>
<dbReference type="CDD" id="cd13537">
    <property type="entry name" value="PBP2_YvgL_like"/>
    <property type="match status" value="1"/>
</dbReference>
<keyword evidence="8" id="KW-1185">Reference proteome</keyword>
<dbReference type="eggNOG" id="COG0725">
    <property type="taxonomic scope" value="Bacteria"/>
</dbReference>